<feature type="compositionally biased region" description="Polar residues" evidence="1">
    <location>
        <begin position="544"/>
        <end position="557"/>
    </location>
</feature>
<accession>A0ABQ8FDE9</accession>
<name>A0ABQ8FDE9_9FUNG</name>
<evidence type="ECO:0008006" key="4">
    <source>
        <dbReference type="Google" id="ProtNLM"/>
    </source>
</evidence>
<feature type="region of interest" description="Disordered" evidence="1">
    <location>
        <begin position="355"/>
        <end position="384"/>
    </location>
</feature>
<proteinExistence type="predicted"/>
<evidence type="ECO:0000313" key="2">
    <source>
        <dbReference type="EMBL" id="KAH6594758.1"/>
    </source>
</evidence>
<feature type="region of interest" description="Disordered" evidence="1">
    <location>
        <begin position="268"/>
        <end position="314"/>
    </location>
</feature>
<feature type="compositionally biased region" description="Polar residues" evidence="1">
    <location>
        <begin position="86"/>
        <end position="95"/>
    </location>
</feature>
<gene>
    <name evidence="2" type="ORF">BASA50_006433</name>
</gene>
<feature type="region of interest" description="Disordered" evidence="1">
    <location>
        <begin position="526"/>
        <end position="557"/>
    </location>
</feature>
<feature type="compositionally biased region" description="Low complexity" evidence="1">
    <location>
        <begin position="526"/>
        <end position="537"/>
    </location>
</feature>
<protein>
    <recommendedName>
        <fullName evidence="4">BZIP domain-containing protein</fullName>
    </recommendedName>
</protein>
<feature type="region of interest" description="Disordered" evidence="1">
    <location>
        <begin position="828"/>
        <end position="906"/>
    </location>
</feature>
<feature type="compositionally biased region" description="Basic and acidic residues" evidence="1">
    <location>
        <begin position="891"/>
        <end position="906"/>
    </location>
</feature>
<organism evidence="2 3">
    <name type="scientific">Batrachochytrium salamandrivorans</name>
    <dbReference type="NCBI Taxonomy" id="1357716"/>
    <lineage>
        <taxon>Eukaryota</taxon>
        <taxon>Fungi</taxon>
        <taxon>Fungi incertae sedis</taxon>
        <taxon>Chytridiomycota</taxon>
        <taxon>Chytridiomycota incertae sedis</taxon>
        <taxon>Chytridiomycetes</taxon>
        <taxon>Rhizophydiales</taxon>
        <taxon>Rhizophydiales incertae sedis</taxon>
        <taxon>Batrachochytrium</taxon>
    </lineage>
</organism>
<feature type="compositionally biased region" description="Polar residues" evidence="1">
    <location>
        <begin position="835"/>
        <end position="863"/>
    </location>
</feature>
<dbReference type="EMBL" id="JAFCIX010000330">
    <property type="protein sequence ID" value="KAH6594758.1"/>
    <property type="molecule type" value="Genomic_DNA"/>
</dbReference>
<feature type="compositionally biased region" description="Polar residues" evidence="1">
    <location>
        <begin position="687"/>
        <end position="702"/>
    </location>
</feature>
<feature type="region of interest" description="Disordered" evidence="1">
    <location>
        <begin position="86"/>
        <end position="105"/>
    </location>
</feature>
<feature type="compositionally biased region" description="Low complexity" evidence="1">
    <location>
        <begin position="703"/>
        <end position="717"/>
    </location>
</feature>
<feature type="region of interest" description="Disordered" evidence="1">
    <location>
        <begin position="562"/>
        <end position="581"/>
    </location>
</feature>
<feature type="compositionally biased region" description="Polar residues" evidence="1">
    <location>
        <begin position="722"/>
        <end position="735"/>
    </location>
</feature>
<comment type="caution">
    <text evidence="2">The sequence shown here is derived from an EMBL/GenBank/DDBJ whole genome shotgun (WGS) entry which is preliminary data.</text>
</comment>
<dbReference type="Proteomes" id="UP001648503">
    <property type="component" value="Unassembled WGS sequence"/>
</dbReference>
<evidence type="ECO:0000256" key="1">
    <source>
        <dbReference type="SAM" id="MobiDB-lite"/>
    </source>
</evidence>
<keyword evidence="3" id="KW-1185">Reference proteome</keyword>
<sequence>MGQNQTNLAVRSDIETGRPESPHAVRVCIPQIAINQHSDPTSFSSLAPPPSSSYHSVSQDVVPRVIRNLPSPSSLAFRQQQLALSQVPNYSSQTQPAPPSEFKQQSYHYPVPDEPILRVGTWDTIPPTEVSVDELVSRTAALSLAGKDILSSSATSTKTSTMGTPFKLPQAQPMRLFGNNYISSNNAINNIPPPFRAKGIDDVNISQWKPPQSIQSTTLGQKAVGQVPSTQPTSTPSLVLKGPVTATRENSDDGKVTHQTANTPVKVCHTHGQSRDLPTYTNKSRPGILYKDNSNDTKMPSSADGNLDEEEDSDYSLEYDGMPESTRSDVGMGLLLKVPFEDFSDYGNVVVSCSPQKRETETSTPNSNSNALPNQPGVNLSKERHHSFSLKRGFMAYSKLISQNGDEQKSTPKKLGNMLPSETPTGLAIGSFVKPCDGNASIIQAAQSQTFVPPNPVNNNVTHPSNIFASLVHPGTALPKNGTPVCGKPPQPPQPMPLQPPLDPVYKNGPETSAPRSFFGRFQTPTAVSASTPTSISKPDQDNTKVPSQPLAPNTSRIFTWPSKMSMRPSCGATSGNDKRTDVTSGTPFLNAPPPFQPDVSSLNHEKFTFKSPMPCSSEKLKGDTHGKDFVSNALSGMDFKIPKFSSAKSDIVFGSSEKNDYTTTDKREMKRIPIRGTLQKPPMVPSQVNSTNLSPNTLSKNSASTVTSVPSVASVPRDSKTLAQILSVPSQPKTPAQMLSVPKSSKEISENPKLPNSKTREDRTSTLASPNTSKLIHLSSSKFQAHRVSLANKSTHPLVDSVKTAAVTPAKSQPAAIAPAATHSIAAPGRATPKNGNVVKTPQAATKNTAKKSSTAVLQKSSGPAAPKAVVKQPVTPGAQPEESLSTTTLKKESEETSKEQEERRKKYRRYLRRVSRKYNEAMQKGLNVCDHCEYVACFRKKTKSNKLPKQGIDAIKSEANVVTVKT</sequence>
<feature type="region of interest" description="Disordered" evidence="1">
    <location>
        <begin position="676"/>
        <end position="771"/>
    </location>
</feature>
<evidence type="ECO:0000313" key="3">
    <source>
        <dbReference type="Proteomes" id="UP001648503"/>
    </source>
</evidence>
<reference evidence="2 3" key="1">
    <citation type="submission" date="2021-02" db="EMBL/GenBank/DDBJ databases">
        <title>Variation within the Batrachochytrium salamandrivorans European outbreak.</title>
        <authorList>
            <person name="Kelly M."/>
            <person name="Pasmans F."/>
            <person name="Shea T.P."/>
            <person name="Munoz J.F."/>
            <person name="Carranza S."/>
            <person name="Cuomo C.A."/>
            <person name="Martel A."/>
        </authorList>
    </citation>
    <scope>NUCLEOTIDE SEQUENCE [LARGE SCALE GENOMIC DNA]</scope>
    <source>
        <strain evidence="2 3">AMFP18/2</strain>
    </source>
</reference>
<feature type="region of interest" description="Disordered" evidence="1">
    <location>
        <begin position="1"/>
        <end position="22"/>
    </location>
</feature>
<feature type="compositionally biased region" description="Basic and acidic residues" evidence="1">
    <location>
        <begin position="12"/>
        <end position="22"/>
    </location>
</feature>
<feature type="compositionally biased region" description="Polar residues" evidence="1">
    <location>
        <begin position="362"/>
        <end position="378"/>
    </location>
</feature>